<proteinExistence type="predicted"/>
<dbReference type="Proteomes" id="UP000256710">
    <property type="component" value="Unassembled WGS sequence"/>
</dbReference>
<reference evidence="1 2" key="1">
    <citation type="submission" date="2018-01" db="EMBL/GenBank/DDBJ databases">
        <authorList>
            <person name="Clerissi C."/>
        </authorList>
    </citation>
    <scope>NUCLEOTIDE SEQUENCE [LARGE SCALE GENOMIC DNA]</scope>
    <source>
        <strain evidence="1">Cupriavidus taiwanensis STM 6082</strain>
    </source>
</reference>
<sequence>MLRDRPVCRAISLTPAPRFANTLISTACSCVSIGGKSAILHQVGQFYFGGVGQFYIGANN</sequence>
<dbReference type="EMBL" id="OFTC01000080">
    <property type="protein sequence ID" value="SOZ40683.1"/>
    <property type="molecule type" value="Genomic_DNA"/>
</dbReference>
<keyword evidence="2" id="KW-1185">Reference proteome</keyword>
<accession>A0ABY1VEP6</accession>
<gene>
    <name evidence="1" type="ORF">CBM2605_P380004</name>
</gene>
<evidence type="ECO:0000313" key="1">
    <source>
        <dbReference type="EMBL" id="SOZ40683.1"/>
    </source>
</evidence>
<organism evidence="1 2">
    <name type="scientific">Cupriavidus neocaledonicus</name>
    <dbReference type="NCBI Taxonomy" id="1040979"/>
    <lineage>
        <taxon>Bacteria</taxon>
        <taxon>Pseudomonadati</taxon>
        <taxon>Pseudomonadota</taxon>
        <taxon>Betaproteobacteria</taxon>
        <taxon>Burkholderiales</taxon>
        <taxon>Burkholderiaceae</taxon>
        <taxon>Cupriavidus</taxon>
    </lineage>
</organism>
<comment type="caution">
    <text evidence="1">The sequence shown here is derived from an EMBL/GenBank/DDBJ whole genome shotgun (WGS) entry which is preliminary data.</text>
</comment>
<evidence type="ECO:0000313" key="2">
    <source>
        <dbReference type="Proteomes" id="UP000256710"/>
    </source>
</evidence>
<dbReference type="PROSITE" id="PS51257">
    <property type="entry name" value="PROKAR_LIPOPROTEIN"/>
    <property type="match status" value="1"/>
</dbReference>
<name>A0ABY1VEP6_9BURK</name>
<protein>
    <submittedName>
        <fullName evidence="1">Uncharacterized protein</fullName>
    </submittedName>
</protein>